<comment type="caution">
    <text evidence="1">The sequence shown here is derived from an EMBL/GenBank/DDBJ whole genome shotgun (WGS) entry which is preliminary data.</text>
</comment>
<evidence type="ECO:0000313" key="1">
    <source>
        <dbReference type="EMBL" id="MBK1621853.1"/>
    </source>
</evidence>
<dbReference type="Proteomes" id="UP001138768">
    <property type="component" value="Unassembled WGS sequence"/>
</dbReference>
<dbReference type="PANTHER" id="PTHR43464:SF94">
    <property type="entry name" value="MALONYL-[ACYL-CARRIER PROTEIN] O-METHYLTRANSFERASE"/>
    <property type="match status" value="1"/>
</dbReference>
<evidence type="ECO:0000313" key="2">
    <source>
        <dbReference type="Proteomes" id="UP001138768"/>
    </source>
</evidence>
<dbReference type="CDD" id="cd02440">
    <property type="entry name" value="AdoMet_MTases"/>
    <property type="match status" value="1"/>
</dbReference>
<dbReference type="Gene3D" id="3.40.50.150">
    <property type="entry name" value="Vaccinia Virus protein VP39"/>
    <property type="match status" value="1"/>
</dbReference>
<proteinExistence type="predicted"/>
<dbReference type="EMBL" id="NRRY01000145">
    <property type="protein sequence ID" value="MBK1621853.1"/>
    <property type="molecule type" value="Genomic_DNA"/>
</dbReference>
<dbReference type="GO" id="GO:0032259">
    <property type="term" value="P:methylation"/>
    <property type="evidence" value="ECO:0007669"/>
    <property type="project" value="UniProtKB-KW"/>
</dbReference>
<keyword evidence="1" id="KW-0489">Methyltransferase</keyword>
<dbReference type="AlphaFoldDB" id="A0A9X1B6T9"/>
<dbReference type="Pfam" id="PF13489">
    <property type="entry name" value="Methyltransf_23"/>
    <property type="match status" value="1"/>
</dbReference>
<accession>A0A9X1B6T9</accession>
<gene>
    <name evidence="1" type="ORF">CKO42_26475</name>
</gene>
<keyword evidence="2" id="KW-1185">Reference proteome</keyword>
<reference evidence="1 2" key="1">
    <citation type="journal article" date="2020" name="Microorganisms">
        <title>Osmotic Adaptation and Compatible Solute Biosynthesis of Phototrophic Bacteria as Revealed from Genome Analyses.</title>
        <authorList>
            <person name="Imhoff J.F."/>
            <person name="Rahn T."/>
            <person name="Kunzel S."/>
            <person name="Keller A."/>
            <person name="Neulinger S.C."/>
        </authorList>
    </citation>
    <scope>NUCLEOTIDE SEQUENCE [LARGE SCALE GENOMIC DNA]</scope>
    <source>
        <strain evidence="1 2">DSM 25653</strain>
    </source>
</reference>
<dbReference type="InterPro" id="IPR029063">
    <property type="entry name" value="SAM-dependent_MTases_sf"/>
</dbReference>
<keyword evidence="1" id="KW-0808">Transferase</keyword>
<organism evidence="1 2">
    <name type="scientific">Lamprobacter modestohalophilus</name>
    <dbReference type="NCBI Taxonomy" id="1064514"/>
    <lineage>
        <taxon>Bacteria</taxon>
        <taxon>Pseudomonadati</taxon>
        <taxon>Pseudomonadota</taxon>
        <taxon>Gammaproteobacteria</taxon>
        <taxon>Chromatiales</taxon>
        <taxon>Chromatiaceae</taxon>
        <taxon>Lamprobacter</taxon>
    </lineage>
</organism>
<dbReference type="GO" id="GO:0008168">
    <property type="term" value="F:methyltransferase activity"/>
    <property type="evidence" value="ECO:0007669"/>
    <property type="project" value="UniProtKB-KW"/>
</dbReference>
<dbReference type="PANTHER" id="PTHR43464">
    <property type="entry name" value="METHYLTRANSFERASE"/>
    <property type="match status" value="1"/>
</dbReference>
<sequence length="196" mass="21592">MTIARYDADAEPFFAATVDVDMSPLYAPFLAKLAPGAAILDAGCGSGRDARAFREQGYAVTAIEPSPPLARLAEMHTGLPVEVKRFQAIDWCERLDGIWACASLLHVPLAELPAVLQRLARALRPAGVLYVSFKYGAGERDSDGRHFTDLNETALAELLDSVPELMLMELWTTADRRSWREAEQWLNVLLHLTPLG</sequence>
<protein>
    <submittedName>
        <fullName evidence="1">SAM-dependent methyltransferase</fullName>
    </submittedName>
</protein>
<dbReference type="SUPFAM" id="SSF53335">
    <property type="entry name" value="S-adenosyl-L-methionine-dependent methyltransferases"/>
    <property type="match status" value="1"/>
</dbReference>
<name>A0A9X1B6T9_9GAMM</name>